<dbReference type="Proteomes" id="UP001189429">
    <property type="component" value="Unassembled WGS sequence"/>
</dbReference>
<evidence type="ECO:0008006" key="3">
    <source>
        <dbReference type="Google" id="ProtNLM"/>
    </source>
</evidence>
<keyword evidence="2" id="KW-1185">Reference proteome</keyword>
<proteinExistence type="predicted"/>
<reference evidence="1" key="1">
    <citation type="submission" date="2023-10" db="EMBL/GenBank/DDBJ databases">
        <authorList>
            <person name="Chen Y."/>
            <person name="Shah S."/>
            <person name="Dougan E. K."/>
            <person name="Thang M."/>
            <person name="Chan C."/>
        </authorList>
    </citation>
    <scope>NUCLEOTIDE SEQUENCE [LARGE SCALE GENOMIC DNA]</scope>
</reference>
<dbReference type="EMBL" id="CAUYUJ010015167">
    <property type="protein sequence ID" value="CAK0850610.1"/>
    <property type="molecule type" value="Genomic_DNA"/>
</dbReference>
<protein>
    <recommendedName>
        <fullName evidence="3">DRBM domain-containing protein</fullName>
    </recommendedName>
</protein>
<organism evidence="1 2">
    <name type="scientific">Prorocentrum cordatum</name>
    <dbReference type="NCBI Taxonomy" id="2364126"/>
    <lineage>
        <taxon>Eukaryota</taxon>
        <taxon>Sar</taxon>
        <taxon>Alveolata</taxon>
        <taxon>Dinophyceae</taxon>
        <taxon>Prorocentrales</taxon>
        <taxon>Prorocentraceae</taxon>
        <taxon>Prorocentrum</taxon>
    </lineage>
</organism>
<dbReference type="Gene3D" id="3.30.160.20">
    <property type="match status" value="1"/>
</dbReference>
<accession>A0ABN9TWE6</accession>
<sequence>MASAGRVARLRLLWGGPLGGLARPTPHRGADASGGALRWRRFQVSLAAVLQKADNVMPCYIMVKHQLKPQVVEEPRAGQAGSEFAHAVTWQWEGKEISVQGTGRRKQVARNAAARDLLLRLTVEESDLMNPMKNG</sequence>
<gene>
    <name evidence="1" type="ORF">PCOR1329_LOCUS42980</name>
</gene>
<evidence type="ECO:0000313" key="2">
    <source>
        <dbReference type="Proteomes" id="UP001189429"/>
    </source>
</evidence>
<comment type="caution">
    <text evidence="1">The sequence shown here is derived from an EMBL/GenBank/DDBJ whole genome shotgun (WGS) entry which is preliminary data.</text>
</comment>
<feature type="non-terminal residue" evidence="1">
    <location>
        <position position="135"/>
    </location>
</feature>
<name>A0ABN9TWE6_9DINO</name>
<dbReference type="SUPFAM" id="SSF54768">
    <property type="entry name" value="dsRNA-binding domain-like"/>
    <property type="match status" value="1"/>
</dbReference>
<evidence type="ECO:0000313" key="1">
    <source>
        <dbReference type="EMBL" id="CAK0850610.1"/>
    </source>
</evidence>